<proteinExistence type="predicted"/>
<keyword evidence="2" id="KW-1185">Reference proteome</keyword>
<accession>A0ABY7GVK4</accession>
<sequence length="727" mass="78697">MMIGAIGTFGLVGCTDTDVDESDLDGVEFKKDDDPKFPIPGESFSAEKLPFVEPIEAAEVFVQKLPKATEAGENVAVHIKLPTPQNKELSESLVRVVGDPKNPMMLVRSDALVDLGVLKESPGKEFFAAFATLSEEELAVRAKAEAKFEKFGETTKDRIVFEGRNPIAVTTGIKFDISVFDTGVPVALGSCPLMPLSTPARWEEALIVTDLSVVRDKNRTNDVCDPGADNPNGVWTFKHLMEEMAIGSGLSTNDFVVQWLSTWLTNQVVNSDTIPARTQMFQQVIRPWANASGITSSLVGGNLVLGGPLNLDKAPFRLSAIVNRIDLGKTSSGGGYFGGGMPLSAGEMRFVFGVQNLNSCTQLPFSVIFEYGVPREDCAAIKDWANQWIRLSDPLLPRFSSSWRAHLESITENVVLNGAAPAKGNQNAINQIRTNENALNFQWELREFTLSTEDVFTDIDTPANGPLRPHTVALTPNDSIYNPFADIDIDDWTLFTPMPPAGAPGAVLSEVSPFAFFTSGASGNTVVGDCSPSFEMPHLASGMPLRGGNAFTAPVTHWQIDAATPGDPREVCARQQFSVNTCNGCHFADTSTPFFHVNPQVAPAALSNFMTGTGAGNVWAVPDQQWGGGVAWMEFADLDRRHNRLYEIACNSCGRRVVFPHIIDVITEFNGLVPVDVVSEDSPIKVGPVKDLGVVKQLIAATAKLEKAVVQDVELSNFTGTSQMFVH</sequence>
<name>A0ABY7GVK4_9BACT</name>
<evidence type="ECO:0008006" key="3">
    <source>
        <dbReference type="Google" id="ProtNLM"/>
    </source>
</evidence>
<evidence type="ECO:0000313" key="2">
    <source>
        <dbReference type="Proteomes" id="UP001164459"/>
    </source>
</evidence>
<dbReference type="Proteomes" id="UP001164459">
    <property type="component" value="Chromosome"/>
</dbReference>
<organism evidence="1 2">
    <name type="scientific">Nannocystis punicea</name>
    <dbReference type="NCBI Taxonomy" id="2995304"/>
    <lineage>
        <taxon>Bacteria</taxon>
        <taxon>Pseudomonadati</taxon>
        <taxon>Myxococcota</taxon>
        <taxon>Polyangia</taxon>
        <taxon>Nannocystales</taxon>
        <taxon>Nannocystaceae</taxon>
        <taxon>Nannocystis</taxon>
    </lineage>
</organism>
<protein>
    <recommendedName>
        <fullName evidence="3">Lipoprotein</fullName>
    </recommendedName>
</protein>
<reference evidence="1" key="1">
    <citation type="submission" date="2022-11" db="EMBL/GenBank/DDBJ databases">
        <title>Minimal conservation of predation-associated metabolite biosynthetic gene clusters underscores biosynthetic potential of Myxococcota including descriptions for ten novel species: Archangium lansinium sp. nov., Myxococcus landrumus sp. nov., Nannocystis bai.</title>
        <authorList>
            <person name="Ahearne A."/>
            <person name="Stevens C."/>
            <person name="Dowd S."/>
        </authorList>
    </citation>
    <scope>NUCLEOTIDE SEQUENCE</scope>
    <source>
        <strain evidence="1">Fl3</strain>
    </source>
</reference>
<dbReference type="RefSeq" id="WP_269033247.1">
    <property type="nucleotide sequence ID" value="NZ_CP114040.1"/>
</dbReference>
<evidence type="ECO:0000313" key="1">
    <source>
        <dbReference type="EMBL" id="WAS90920.1"/>
    </source>
</evidence>
<gene>
    <name evidence="1" type="ORF">O0S08_32425</name>
</gene>
<dbReference type="EMBL" id="CP114040">
    <property type="protein sequence ID" value="WAS90920.1"/>
    <property type="molecule type" value="Genomic_DNA"/>
</dbReference>